<organism evidence="3 4">
    <name type="scientific">Salinithrix halophila</name>
    <dbReference type="NCBI Taxonomy" id="1485204"/>
    <lineage>
        <taxon>Bacteria</taxon>
        <taxon>Bacillati</taxon>
        <taxon>Bacillota</taxon>
        <taxon>Bacilli</taxon>
        <taxon>Bacillales</taxon>
        <taxon>Thermoactinomycetaceae</taxon>
        <taxon>Salinithrix</taxon>
    </lineage>
</organism>
<feature type="transmembrane region" description="Helical" evidence="1">
    <location>
        <begin position="112"/>
        <end position="129"/>
    </location>
</feature>
<protein>
    <submittedName>
        <fullName evidence="3">Stage III sporulation protein AE</fullName>
    </submittedName>
</protein>
<dbReference type="RefSeq" id="WP_380706049.1">
    <property type="nucleotide sequence ID" value="NZ_JBHSAP010000018.1"/>
</dbReference>
<feature type="transmembrane region" description="Helical" evidence="1">
    <location>
        <begin position="141"/>
        <end position="162"/>
    </location>
</feature>
<dbReference type="NCBIfam" id="TIGR02829">
    <property type="entry name" value="spore_III_AE"/>
    <property type="match status" value="1"/>
</dbReference>
<keyword evidence="1" id="KW-0812">Transmembrane</keyword>
<gene>
    <name evidence="3" type="primary">spoIIIAE</name>
    <name evidence="3" type="ORF">ACFOUO_15625</name>
</gene>
<evidence type="ECO:0000256" key="1">
    <source>
        <dbReference type="SAM" id="Phobius"/>
    </source>
</evidence>
<evidence type="ECO:0000313" key="3">
    <source>
        <dbReference type="EMBL" id="MFC4078229.1"/>
    </source>
</evidence>
<keyword evidence="2" id="KW-0732">Signal</keyword>
<name>A0ABV8JI30_9BACL</name>
<feature type="signal peptide" evidence="2">
    <location>
        <begin position="1"/>
        <end position="25"/>
    </location>
</feature>
<dbReference type="EMBL" id="JBHSAP010000018">
    <property type="protein sequence ID" value="MFC4078229.1"/>
    <property type="molecule type" value="Genomic_DNA"/>
</dbReference>
<comment type="caution">
    <text evidence="3">The sequence shown here is derived from an EMBL/GenBank/DDBJ whole genome shotgun (WGS) entry which is preliminary data.</text>
</comment>
<accession>A0ABV8JI30</accession>
<keyword evidence="1" id="KW-0472">Membrane</keyword>
<proteinExistence type="predicted"/>
<sequence length="401" mass="43391">MAHWLRTIGLLALFFGLLSPPIAFAASNSTNDGDGSLEEKVIRSQLDRLQTEKVEDFWKELQGEYGRYLPREAGGDLFDIILSQAKKGWEWGDFFTAFVKYFFHEVLYNGKLLGTIIVLTVFSMILSTLQTAFERNQVSKIAYAIAFMVIIILAMDSFSAAVESAKTAIGSMIDFMMALIPLVLTLLASMGNFGSVGMFHPLIVLMVHLIGKTIYSLVFPLLFFSAVLSIVSCLSDKYKVDHLANLLRKISVGLLGSLLTVFLGIISVQGATAAVTDGVAVRTAKYVTGNFVPVVGRMFSDAADTVVGASLLVKNAVGMAGVLILLFISAFPALKILSLAFIYSFSAAVMQPLGHSPIIECLGIISKTLIYVFAALATVGMMFFLAITIIVAAGNISVMIR</sequence>
<evidence type="ECO:0000256" key="2">
    <source>
        <dbReference type="SAM" id="SignalP"/>
    </source>
</evidence>
<reference evidence="4" key="1">
    <citation type="journal article" date="2019" name="Int. J. Syst. Evol. Microbiol.">
        <title>The Global Catalogue of Microorganisms (GCM) 10K type strain sequencing project: providing services to taxonomists for standard genome sequencing and annotation.</title>
        <authorList>
            <consortium name="The Broad Institute Genomics Platform"/>
            <consortium name="The Broad Institute Genome Sequencing Center for Infectious Disease"/>
            <person name="Wu L."/>
            <person name="Ma J."/>
        </authorList>
    </citation>
    <scope>NUCLEOTIDE SEQUENCE [LARGE SCALE GENOMIC DNA]</scope>
    <source>
        <strain evidence="4">IBRC-M 10813</strain>
    </source>
</reference>
<feature type="transmembrane region" description="Helical" evidence="1">
    <location>
        <begin position="320"/>
        <end position="345"/>
    </location>
</feature>
<feature type="transmembrane region" description="Helical" evidence="1">
    <location>
        <begin position="217"/>
        <end position="234"/>
    </location>
</feature>
<feature type="chain" id="PRO_5046831210" evidence="2">
    <location>
        <begin position="26"/>
        <end position="401"/>
    </location>
</feature>
<keyword evidence="1" id="KW-1133">Transmembrane helix</keyword>
<dbReference type="Proteomes" id="UP001595843">
    <property type="component" value="Unassembled WGS sequence"/>
</dbReference>
<keyword evidence="4" id="KW-1185">Reference proteome</keyword>
<feature type="transmembrane region" description="Helical" evidence="1">
    <location>
        <begin position="246"/>
        <end position="268"/>
    </location>
</feature>
<dbReference type="Pfam" id="PF09546">
    <property type="entry name" value="Spore_III_AE"/>
    <property type="match status" value="1"/>
</dbReference>
<evidence type="ECO:0000313" key="4">
    <source>
        <dbReference type="Proteomes" id="UP001595843"/>
    </source>
</evidence>
<dbReference type="InterPro" id="IPR014194">
    <property type="entry name" value="Spore_III_AE"/>
</dbReference>